<dbReference type="GO" id="GO:0004674">
    <property type="term" value="F:protein serine/threonine kinase activity"/>
    <property type="evidence" value="ECO:0007669"/>
    <property type="project" value="UniProtKB-KW"/>
</dbReference>
<feature type="binding site" evidence="10">
    <location>
        <position position="102"/>
    </location>
    <ligand>
        <name>ATP</name>
        <dbReference type="ChEBI" id="CHEBI:30616"/>
    </ligand>
</feature>
<dbReference type="PANTHER" id="PTHR43671:SF98">
    <property type="entry name" value="SERINE_THREONINE-PROTEIN KINASE NEK11"/>
    <property type="match status" value="1"/>
</dbReference>
<dbReference type="Pfam" id="PF00069">
    <property type="entry name" value="Pkinase"/>
    <property type="match status" value="1"/>
</dbReference>
<dbReference type="Gene3D" id="1.10.510.10">
    <property type="entry name" value="Transferase(Phosphotransferase) domain 1"/>
    <property type="match status" value="1"/>
</dbReference>
<evidence type="ECO:0000256" key="9">
    <source>
        <dbReference type="ARBA" id="ARBA00048679"/>
    </source>
</evidence>
<evidence type="ECO:0000256" key="11">
    <source>
        <dbReference type="SAM" id="Coils"/>
    </source>
</evidence>
<dbReference type="InterPro" id="IPR050660">
    <property type="entry name" value="NEK_Ser/Thr_kinase"/>
</dbReference>
<dbReference type="PROSITE" id="PS00108">
    <property type="entry name" value="PROTEIN_KINASE_ST"/>
    <property type="match status" value="1"/>
</dbReference>
<feature type="compositionally biased region" description="Low complexity" evidence="12">
    <location>
        <begin position="484"/>
        <end position="497"/>
    </location>
</feature>
<dbReference type="RefSeq" id="XP_024730437.1">
    <property type="nucleotide sequence ID" value="XM_024883848.1"/>
</dbReference>
<keyword evidence="7 10" id="KW-0067">ATP-binding</keyword>
<evidence type="ECO:0000256" key="3">
    <source>
        <dbReference type="ARBA" id="ARBA00022527"/>
    </source>
</evidence>
<evidence type="ECO:0000256" key="8">
    <source>
        <dbReference type="ARBA" id="ARBA00047899"/>
    </source>
</evidence>
<protein>
    <recommendedName>
        <fullName evidence="2">non-specific serine/threonine protein kinase</fullName>
        <ecNumber evidence="2">2.7.11.1</ecNumber>
    </recommendedName>
</protein>
<dbReference type="SUPFAM" id="SSF56112">
    <property type="entry name" value="Protein kinase-like (PK-like)"/>
    <property type="match status" value="1"/>
</dbReference>
<keyword evidence="15" id="KW-1185">Reference proteome</keyword>
<keyword evidence="11" id="KW-0175">Coiled coil</keyword>
<evidence type="ECO:0000256" key="10">
    <source>
        <dbReference type="PROSITE-ProRule" id="PRU10141"/>
    </source>
</evidence>
<evidence type="ECO:0000256" key="12">
    <source>
        <dbReference type="SAM" id="MobiDB-lite"/>
    </source>
</evidence>
<dbReference type="InterPro" id="IPR017441">
    <property type="entry name" value="Protein_kinase_ATP_BS"/>
</dbReference>
<gene>
    <name evidence="14" type="ORF">K444DRAFT_635323</name>
</gene>
<dbReference type="InParanoid" id="A0A2J6SS65"/>
<proteinExistence type="inferred from homology"/>
<keyword evidence="6 14" id="KW-0418">Kinase</keyword>
<comment type="catalytic activity">
    <reaction evidence="9">
        <text>L-seryl-[protein] + ATP = O-phospho-L-seryl-[protein] + ADP + H(+)</text>
        <dbReference type="Rhea" id="RHEA:17989"/>
        <dbReference type="Rhea" id="RHEA-COMP:9863"/>
        <dbReference type="Rhea" id="RHEA-COMP:11604"/>
        <dbReference type="ChEBI" id="CHEBI:15378"/>
        <dbReference type="ChEBI" id="CHEBI:29999"/>
        <dbReference type="ChEBI" id="CHEBI:30616"/>
        <dbReference type="ChEBI" id="CHEBI:83421"/>
        <dbReference type="ChEBI" id="CHEBI:456216"/>
        <dbReference type="EC" id="2.7.11.1"/>
    </reaction>
</comment>
<evidence type="ECO:0000313" key="15">
    <source>
        <dbReference type="Proteomes" id="UP000235371"/>
    </source>
</evidence>
<dbReference type="SMART" id="SM00220">
    <property type="entry name" value="S_TKc"/>
    <property type="match status" value="1"/>
</dbReference>
<dbReference type="Proteomes" id="UP000235371">
    <property type="component" value="Unassembled WGS sequence"/>
</dbReference>
<dbReference type="CDD" id="cd00180">
    <property type="entry name" value="PKc"/>
    <property type="match status" value="1"/>
</dbReference>
<reference evidence="14 15" key="1">
    <citation type="submission" date="2016-04" db="EMBL/GenBank/DDBJ databases">
        <title>A degradative enzymes factory behind the ericoid mycorrhizal symbiosis.</title>
        <authorList>
            <consortium name="DOE Joint Genome Institute"/>
            <person name="Martino E."/>
            <person name="Morin E."/>
            <person name="Grelet G."/>
            <person name="Kuo A."/>
            <person name="Kohler A."/>
            <person name="Daghino S."/>
            <person name="Barry K."/>
            <person name="Choi C."/>
            <person name="Cichocki N."/>
            <person name="Clum A."/>
            <person name="Copeland A."/>
            <person name="Hainaut M."/>
            <person name="Haridas S."/>
            <person name="Labutti K."/>
            <person name="Lindquist E."/>
            <person name="Lipzen A."/>
            <person name="Khouja H.-R."/>
            <person name="Murat C."/>
            <person name="Ohm R."/>
            <person name="Olson A."/>
            <person name="Spatafora J."/>
            <person name="Veneault-Fourrey C."/>
            <person name="Henrissat B."/>
            <person name="Grigoriev I."/>
            <person name="Martin F."/>
            <person name="Perotto S."/>
        </authorList>
    </citation>
    <scope>NUCLEOTIDE SEQUENCE [LARGE SCALE GENOMIC DNA]</scope>
    <source>
        <strain evidence="14 15">E</strain>
    </source>
</reference>
<dbReference type="InterPro" id="IPR000719">
    <property type="entry name" value="Prot_kinase_dom"/>
</dbReference>
<dbReference type="GO" id="GO:0005634">
    <property type="term" value="C:nucleus"/>
    <property type="evidence" value="ECO:0007669"/>
    <property type="project" value="TreeGrafter"/>
</dbReference>
<sequence length="657" mass="74953">MAMPAAPPAGMSLPLETKLSDIKSPPITTSYRFGHNSDRDASPTAPTILAKLDVPGNWSGKGQHIEFARGEAIPLEQGEFLGRGSFADVYEVTCQGISVARKQIYCTRHMKIEDLKRELDILKKLSHKHVVTLLGSYTQNKILGLLLYPVAACDLGVFLDELDEEQRSGATKLGEGLSKLADRLGLPESLSCMRERLNKVYGCLANAIQYLHDQNVRHKDIKPRNILLHRNDGLYITDFGLSRDMTDLSSSVTNGIDIGTYKYCAPEVALYEPRGRAADIYSLGCVFLEISTVHRRLSLAAFEDFRTEDEDRSYQNNPQKLLEWMSKLRQIKTDNPESGTIFDIVDIIEKMVSPVPNDRPAIETICSSLYLLGGLVYFGKCCIASRYQTLIDMNNELKQQARQLQIRHEQLEFLYVERTQEHDAEKAAMSKVHGEQVAKLVRFHNEERAARSTKFPGTISDQRAERVRVRKSRSANSYDEDVGYSDSYGGDSSSSERVTVRTHRRERSIERNTPYISHRENRYPHMPHRSRSRERDIESLPVRRMRSRSRSREKVRTPLVARRERSPSPPRERGRVRPLWRHERSLERNPVREPANVVERKVQATVKRKKDKPEPIGSFGTTKKKEDKPSNGFALWGSSWKSSSKTKNREPTTSRET</sequence>
<feature type="domain" description="Protein kinase" evidence="13">
    <location>
        <begin position="75"/>
        <end position="371"/>
    </location>
</feature>
<dbReference type="PROSITE" id="PS50011">
    <property type="entry name" value="PROTEIN_KINASE_DOM"/>
    <property type="match status" value="1"/>
</dbReference>
<dbReference type="InterPro" id="IPR008271">
    <property type="entry name" value="Ser/Thr_kinase_AS"/>
</dbReference>
<evidence type="ECO:0000256" key="4">
    <source>
        <dbReference type="ARBA" id="ARBA00022679"/>
    </source>
</evidence>
<feature type="region of interest" description="Disordered" evidence="12">
    <location>
        <begin position="591"/>
        <end position="657"/>
    </location>
</feature>
<evidence type="ECO:0000256" key="6">
    <source>
        <dbReference type="ARBA" id="ARBA00022777"/>
    </source>
</evidence>
<evidence type="ECO:0000313" key="14">
    <source>
        <dbReference type="EMBL" id="PMD53533.1"/>
    </source>
</evidence>
<dbReference type="PANTHER" id="PTHR43671">
    <property type="entry name" value="SERINE/THREONINE-PROTEIN KINASE NEK"/>
    <property type="match status" value="1"/>
</dbReference>
<dbReference type="EC" id="2.7.11.1" evidence="2"/>
<comment type="catalytic activity">
    <reaction evidence="8">
        <text>L-threonyl-[protein] + ATP = O-phospho-L-threonyl-[protein] + ADP + H(+)</text>
        <dbReference type="Rhea" id="RHEA:46608"/>
        <dbReference type="Rhea" id="RHEA-COMP:11060"/>
        <dbReference type="Rhea" id="RHEA-COMP:11605"/>
        <dbReference type="ChEBI" id="CHEBI:15378"/>
        <dbReference type="ChEBI" id="CHEBI:30013"/>
        <dbReference type="ChEBI" id="CHEBI:30616"/>
        <dbReference type="ChEBI" id="CHEBI:61977"/>
        <dbReference type="ChEBI" id="CHEBI:456216"/>
        <dbReference type="EC" id="2.7.11.1"/>
    </reaction>
</comment>
<evidence type="ECO:0000256" key="5">
    <source>
        <dbReference type="ARBA" id="ARBA00022741"/>
    </source>
</evidence>
<name>A0A2J6SS65_9HELO</name>
<dbReference type="EMBL" id="KZ613872">
    <property type="protein sequence ID" value="PMD53533.1"/>
    <property type="molecule type" value="Genomic_DNA"/>
</dbReference>
<evidence type="ECO:0000256" key="1">
    <source>
        <dbReference type="ARBA" id="ARBA00010886"/>
    </source>
</evidence>
<comment type="similarity">
    <text evidence="1">Belongs to the protein kinase superfamily. NEK Ser/Thr protein kinase family. NIMA subfamily.</text>
</comment>
<organism evidence="14 15">
    <name type="scientific">Hyaloscypha bicolor E</name>
    <dbReference type="NCBI Taxonomy" id="1095630"/>
    <lineage>
        <taxon>Eukaryota</taxon>
        <taxon>Fungi</taxon>
        <taxon>Dikarya</taxon>
        <taxon>Ascomycota</taxon>
        <taxon>Pezizomycotina</taxon>
        <taxon>Leotiomycetes</taxon>
        <taxon>Helotiales</taxon>
        <taxon>Hyaloscyphaceae</taxon>
        <taxon>Hyaloscypha</taxon>
        <taxon>Hyaloscypha bicolor</taxon>
    </lineage>
</organism>
<dbReference type="Gene3D" id="3.30.200.20">
    <property type="entry name" value="Phosphorylase Kinase, domain 1"/>
    <property type="match status" value="1"/>
</dbReference>
<feature type="region of interest" description="Disordered" evidence="12">
    <location>
        <begin position="449"/>
        <end position="577"/>
    </location>
</feature>
<feature type="compositionally biased region" description="Basic and acidic residues" evidence="12">
    <location>
        <begin position="647"/>
        <end position="657"/>
    </location>
</feature>
<dbReference type="InterPro" id="IPR011009">
    <property type="entry name" value="Kinase-like_dom_sf"/>
</dbReference>
<evidence type="ECO:0000256" key="2">
    <source>
        <dbReference type="ARBA" id="ARBA00012513"/>
    </source>
</evidence>
<dbReference type="PROSITE" id="PS00107">
    <property type="entry name" value="PROTEIN_KINASE_ATP"/>
    <property type="match status" value="1"/>
</dbReference>
<dbReference type="STRING" id="1095630.A0A2J6SS65"/>
<dbReference type="GO" id="GO:0005524">
    <property type="term" value="F:ATP binding"/>
    <property type="evidence" value="ECO:0007669"/>
    <property type="project" value="UniProtKB-UniRule"/>
</dbReference>
<feature type="coiled-coil region" evidence="11">
    <location>
        <begin position="387"/>
        <end position="414"/>
    </location>
</feature>
<keyword evidence="3" id="KW-0723">Serine/threonine-protein kinase</keyword>
<dbReference type="GeneID" id="36591925"/>
<evidence type="ECO:0000256" key="7">
    <source>
        <dbReference type="ARBA" id="ARBA00022840"/>
    </source>
</evidence>
<dbReference type="OrthoDB" id="4062651at2759"/>
<keyword evidence="4" id="KW-0808">Transferase</keyword>
<accession>A0A2J6SS65</accession>
<feature type="compositionally biased region" description="Basic and acidic residues" evidence="12">
    <location>
        <begin position="550"/>
        <end position="577"/>
    </location>
</feature>
<keyword evidence="5 10" id="KW-0547">Nucleotide-binding</keyword>
<evidence type="ECO:0000259" key="13">
    <source>
        <dbReference type="PROSITE" id="PS50011"/>
    </source>
</evidence>
<dbReference type="AlphaFoldDB" id="A0A2J6SS65"/>